<keyword evidence="2" id="KW-0520">NAD</keyword>
<reference evidence="4 5" key="1">
    <citation type="submission" date="2022-06" db="EMBL/GenBank/DDBJ databases">
        <title>Haloarcula sp. a new haloarchaeum isolate from saline soil.</title>
        <authorList>
            <person name="Strakova D."/>
            <person name="Galisteo C."/>
            <person name="Sanchez-Porro C."/>
            <person name="Ventosa A."/>
        </authorList>
    </citation>
    <scope>NUCLEOTIDE SEQUENCE [LARGE SCALE GENOMIC DNA]</scope>
    <source>
        <strain evidence="4 5">S1CR25-12</strain>
    </source>
</reference>
<feature type="domain" description="D-isomer specific 2-hydroxyacid dehydrogenase NAD-binding" evidence="3">
    <location>
        <begin position="109"/>
        <end position="283"/>
    </location>
</feature>
<evidence type="ECO:0000313" key="5">
    <source>
        <dbReference type="Proteomes" id="UP001259659"/>
    </source>
</evidence>
<dbReference type="PANTHER" id="PTHR43333:SF1">
    <property type="entry name" value="D-ISOMER SPECIFIC 2-HYDROXYACID DEHYDROGENASE NAD-BINDING DOMAIN-CONTAINING PROTEIN"/>
    <property type="match status" value="1"/>
</dbReference>
<evidence type="ECO:0000256" key="2">
    <source>
        <dbReference type="ARBA" id="ARBA00023027"/>
    </source>
</evidence>
<dbReference type="EMBL" id="JAMQON010000005">
    <property type="protein sequence ID" value="MDS0261113.1"/>
    <property type="molecule type" value="Genomic_DNA"/>
</dbReference>
<dbReference type="InterPro" id="IPR036291">
    <property type="entry name" value="NAD(P)-bd_dom_sf"/>
</dbReference>
<dbReference type="Proteomes" id="UP001259659">
    <property type="component" value="Unassembled WGS sequence"/>
</dbReference>
<protein>
    <submittedName>
        <fullName evidence="4">D-2-hydroxyacid dehydrogenase</fullName>
    </submittedName>
</protein>
<evidence type="ECO:0000259" key="3">
    <source>
        <dbReference type="Pfam" id="PF02826"/>
    </source>
</evidence>
<dbReference type="PANTHER" id="PTHR43333">
    <property type="entry name" value="2-HACID_DH_C DOMAIN-CONTAINING PROTEIN"/>
    <property type="match status" value="1"/>
</dbReference>
<dbReference type="Pfam" id="PF02826">
    <property type="entry name" value="2-Hacid_dh_C"/>
    <property type="match status" value="1"/>
</dbReference>
<name>A0ABU2FFT0_9EURY</name>
<proteinExistence type="predicted"/>
<dbReference type="CDD" id="cd05300">
    <property type="entry name" value="2-Hacid_dh_1"/>
    <property type="match status" value="1"/>
</dbReference>
<gene>
    <name evidence="4" type="ORF">NDI56_17070</name>
</gene>
<keyword evidence="1" id="KW-0560">Oxidoreductase</keyword>
<evidence type="ECO:0000256" key="1">
    <source>
        <dbReference type="ARBA" id="ARBA00023002"/>
    </source>
</evidence>
<keyword evidence="5" id="KW-1185">Reference proteome</keyword>
<dbReference type="RefSeq" id="WP_310920914.1">
    <property type="nucleotide sequence ID" value="NZ_JAMQON010000005.1"/>
</dbReference>
<evidence type="ECO:0000313" key="4">
    <source>
        <dbReference type="EMBL" id="MDS0261113.1"/>
    </source>
</evidence>
<accession>A0ABU2FFT0</accession>
<dbReference type="InterPro" id="IPR006140">
    <property type="entry name" value="D-isomer_DH_NAD-bd"/>
</dbReference>
<dbReference type="Gene3D" id="3.40.50.720">
    <property type="entry name" value="NAD(P)-binding Rossmann-like Domain"/>
    <property type="match status" value="2"/>
</dbReference>
<dbReference type="SUPFAM" id="SSF51735">
    <property type="entry name" value="NAD(P)-binding Rossmann-fold domains"/>
    <property type="match status" value="1"/>
</dbReference>
<comment type="caution">
    <text evidence="4">The sequence shown here is derived from an EMBL/GenBank/DDBJ whole genome shotgun (WGS) entry which is preliminary data.</text>
</comment>
<dbReference type="SUPFAM" id="SSF52283">
    <property type="entry name" value="Formate/glycerate dehydrogenase catalytic domain-like"/>
    <property type="match status" value="1"/>
</dbReference>
<sequence length="304" mass="32649">MTDIVVLDHKIHGLSAADYAAALRETLPEYDIALARTPAEKAELLETATVATGYQISEAQVESADSLSLFICTFAGTGHLPLETLEANGVTVENASGVHGPNIAEQVLGNVLTFVRRLDQGWRQEQRSSWNHYQAGELKGSTATVVGQGPIGRTIVDRLNAFDVTTVGVRYTPSKGGPADEVIGFEDDAIHDALARTDHLVLACPLTELTAELVDEEALLLLPTHATLVNVARGEIVDTDALVDALRTNKIRGAALDVTAPEPLPADSPLWELENCHITPHNAGHTPKYWDRCAEIVETAVAEL</sequence>
<organism evidence="4 5">
    <name type="scientific">Haloarcula saliterrae</name>
    <dbReference type="NCBI Taxonomy" id="2950534"/>
    <lineage>
        <taxon>Archaea</taxon>
        <taxon>Methanobacteriati</taxon>
        <taxon>Methanobacteriota</taxon>
        <taxon>Stenosarchaea group</taxon>
        <taxon>Halobacteria</taxon>
        <taxon>Halobacteriales</taxon>
        <taxon>Haloarculaceae</taxon>
        <taxon>Haloarcula</taxon>
    </lineage>
</organism>